<evidence type="ECO:0000313" key="2">
    <source>
        <dbReference type="EMBL" id="KAF5791865.1"/>
    </source>
</evidence>
<keyword evidence="1" id="KW-1133">Transmembrane helix</keyword>
<keyword evidence="1" id="KW-0812">Transmembrane</keyword>
<keyword evidence="1" id="KW-0472">Membrane</keyword>
<proteinExistence type="predicted"/>
<feature type="transmembrane region" description="Helical" evidence="1">
    <location>
        <begin position="15"/>
        <end position="31"/>
    </location>
</feature>
<gene>
    <name evidence="2" type="ORF">HanXRQr2_Chr09g0399671</name>
</gene>
<keyword evidence="3" id="KW-1185">Reference proteome</keyword>
<reference evidence="2" key="2">
    <citation type="submission" date="2020-06" db="EMBL/GenBank/DDBJ databases">
        <title>Helianthus annuus Genome sequencing and assembly Release 2.</title>
        <authorList>
            <person name="Gouzy J."/>
            <person name="Langlade N."/>
            <person name="Munos S."/>
        </authorList>
    </citation>
    <scope>NUCLEOTIDE SEQUENCE</scope>
    <source>
        <tissue evidence="2">Leaves</tissue>
    </source>
</reference>
<sequence>MFVSKLFLGPNHNCTLWGIFHMFFFFCELVIKSLIVHFSTWIIIYCFLSIISPFLFSF</sequence>
<evidence type="ECO:0000256" key="1">
    <source>
        <dbReference type="SAM" id="Phobius"/>
    </source>
</evidence>
<evidence type="ECO:0000313" key="3">
    <source>
        <dbReference type="Proteomes" id="UP000215914"/>
    </source>
</evidence>
<organism evidence="2 3">
    <name type="scientific">Helianthus annuus</name>
    <name type="common">Common sunflower</name>
    <dbReference type="NCBI Taxonomy" id="4232"/>
    <lineage>
        <taxon>Eukaryota</taxon>
        <taxon>Viridiplantae</taxon>
        <taxon>Streptophyta</taxon>
        <taxon>Embryophyta</taxon>
        <taxon>Tracheophyta</taxon>
        <taxon>Spermatophyta</taxon>
        <taxon>Magnoliopsida</taxon>
        <taxon>eudicotyledons</taxon>
        <taxon>Gunneridae</taxon>
        <taxon>Pentapetalae</taxon>
        <taxon>asterids</taxon>
        <taxon>campanulids</taxon>
        <taxon>Asterales</taxon>
        <taxon>Asteraceae</taxon>
        <taxon>Asteroideae</taxon>
        <taxon>Heliantheae alliance</taxon>
        <taxon>Heliantheae</taxon>
        <taxon>Helianthus</taxon>
    </lineage>
</organism>
<dbReference type="EMBL" id="MNCJ02000324">
    <property type="protein sequence ID" value="KAF5791865.1"/>
    <property type="molecule type" value="Genomic_DNA"/>
</dbReference>
<dbReference type="Proteomes" id="UP000215914">
    <property type="component" value="Unassembled WGS sequence"/>
</dbReference>
<feature type="transmembrane region" description="Helical" evidence="1">
    <location>
        <begin position="38"/>
        <end position="56"/>
    </location>
</feature>
<reference evidence="2" key="1">
    <citation type="journal article" date="2017" name="Nature">
        <title>The sunflower genome provides insights into oil metabolism, flowering and Asterid evolution.</title>
        <authorList>
            <person name="Badouin H."/>
            <person name="Gouzy J."/>
            <person name="Grassa C.J."/>
            <person name="Murat F."/>
            <person name="Staton S.E."/>
            <person name="Cottret L."/>
            <person name="Lelandais-Briere C."/>
            <person name="Owens G.L."/>
            <person name="Carrere S."/>
            <person name="Mayjonade B."/>
            <person name="Legrand L."/>
            <person name="Gill N."/>
            <person name="Kane N.C."/>
            <person name="Bowers J.E."/>
            <person name="Hubner S."/>
            <person name="Bellec A."/>
            <person name="Berard A."/>
            <person name="Berges H."/>
            <person name="Blanchet N."/>
            <person name="Boniface M.C."/>
            <person name="Brunel D."/>
            <person name="Catrice O."/>
            <person name="Chaidir N."/>
            <person name="Claudel C."/>
            <person name="Donnadieu C."/>
            <person name="Faraut T."/>
            <person name="Fievet G."/>
            <person name="Helmstetter N."/>
            <person name="King M."/>
            <person name="Knapp S.J."/>
            <person name="Lai Z."/>
            <person name="Le Paslier M.C."/>
            <person name="Lippi Y."/>
            <person name="Lorenzon L."/>
            <person name="Mandel J.R."/>
            <person name="Marage G."/>
            <person name="Marchand G."/>
            <person name="Marquand E."/>
            <person name="Bret-Mestries E."/>
            <person name="Morien E."/>
            <person name="Nambeesan S."/>
            <person name="Nguyen T."/>
            <person name="Pegot-Espagnet P."/>
            <person name="Pouilly N."/>
            <person name="Raftis F."/>
            <person name="Sallet E."/>
            <person name="Schiex T."/>
            <person name="Thomas J."/>
            <person name="Vandecasteele C."/>
            <person name="Vares D."/>
            <person name="Vear F."/>
            <person name="Vautrin S."/>
            <person name="Crespi M."/>
            <person name="Mangin B."/>
            <person name="Burke J.M."/>
            <person name="Salse J."/>
            <person name="Munos S."/>
            <person name="Vincourt P."/>
            <person name="Rieseberg L.H."/>
            <person name="Langlade N.B."/>
        </authorList>
    </citation>
    <scope>NUCLEOTIDE SEQUENCE</scope>
    <source>
        <tissue evidence="2">Leaves</tissue>
    </source>
</reference>
<name>A0A9K3I853_HELAN</name>
<dbReference type="AlphaFoldDB" id="A0A9K3I853"/>
<comment type="caution">
    <text evidence="2">The sequence shown here is derived from an EMBL/GenBank/DDBJ whole genome shotgun (WGS) entry which is preliminary data.</text>
</comment>
<protein>
    <submittedName>
        <fullName evidence="2">Uncharacterized protein</fullName>
    </submittedName>
</protein>
<dbReference type="Gramene" id="mRNA:HanXRQr2_Chr09g0399671">
    <property type="protein sequence ID" value="CDS:HanXRQr2_Chr09g0399671.1"/>
    <property type="gene ID" value="HanXRQr2_Chr09g0399671"/>
</dbReference>
<accession>A0A9K3I853</accession>